<keyword evidence="1" id="KW-0472">Membrane</keyword>
<keyword evidence="4" id="KW-1185">Reference proteome</keyword>
<dbReference type="PANTHER" id="PTHR33748">
    <property type="entry name" value="PROTEIN CBG04600"/>
    <property type="match status" value="1"/>
</dbReference>
<dbReference type="VEuPathDB" id="CryptoDB:Vbra_21246"/>
<evidence type="ECO:0008006" key="5">
    <source>
        <dbReference type="Google" id="ProtNLM"/>
    </source>
</evidence>
<dbReference type="EMBL" id="CDMY01000390">
    <property type="protein sequence ID" value="CEM08980.1"/>
    <property type="molecule type" value="Genomic_DNA"/>
</dbReference>
<protein>
    <recommendedName>
        <fullName evidence="5">TPM domain-containing protein</fullName>
    </recommendedName>
</protein>
<dbReference type="AlphaFoldDB" id="A0A0G4F9D7"/>
<dbReference type="PANTHER" id="PTHR33748:SF5">
    <property type="entry name" value="GROUND-LIKE DOMAIN-CONTAINING PROTEIN"/>
    <property type="match status" value="1"/>
</dbReference>
<feature type="chain" id="PRO_5005188272" description="TPM domain-containing protein" evidence="2">
    <location>
        <begin position="21"/>
        <end position="340"/>
    </location>
</feature>
<dbReference type="Proteomes" id="UP000041254">
    <property type="component" value="Unassembled WGS sequence"/>
</dbReference>
<accession>A0A0G4F9D7</accession>
<dbReference type="Pfam" id="PF17175">
    <property type="entry name" value="MOLO1"/>
    <property type="match status" value="1"/>
</dbReference>
<organism evidence="3 4">
    <name type="scientific">Vitrella brassicaformis (strain CCMP3155)</name>
    <dbReference type="NCBI Taxonomy" id="1169540"/>
    <lineage>
        <taxon>Eukaryota</taxon>
        <taxon>Sar</taxon>
        <taxon>Alveolata</taxon>
        <taxon>Colpodellida</taxon>
        <taxon>Vitrellaceae</taxon>
        <taxon>Vitrella</taxon>
    </lineage>
</organism>
<keyword evidence="2" id="KW-0732">Signal</keyword>
<reference evidence="3 4" key="1">
    <citation type="submission" date="2014-11" db="EMBL/GenBank/DDBJ databases">
        <authorList>
            <person name="Zhu J."/>
            <person name="Qi W."/>
            <person name="Song R."/>
        </authorList>
    </citation>
    <scope>NUCLEOTIDE SEQUENCE [LARGE SCALE GENOMIC DNA]</scope>
</reference>
<feature type="signal peptide" evidence="2">
    <location>
        <begin position="1"/>
        <end position="20"/>
    </location>
</feature>
<proteinExistence type="predicted"/>
<dbReference type="InParanoid" id="A0A0G4F9D7"/>
<dbReference type="Gene3D" id="3.10.310.50">
    <property type="match status" value="1"/>
</dbReference>
<dbReference type="OrthoDB" id="8062037at2759"/>
<dbReference type="GO" id="GO:0005892">
    <property type="term" value="C:acetylcholine-gated channel complex"/>
    <property type="evidence" value="ECO:0007669"/>
    <property type="project" value="InterPro"/>
</dbReference>
<dbReference type="InterPro" id="IPR033438">
    <property type="entry name" value="MOLO1"/>
</dbReference>
<name>A0A0G4F9D7_VITBC</name>
<evidence type="ECO:0000256" key="1">
    <source>
        <dbReference type="SAM" id="Phobius"/>
    </source>
</evidence>
<feature type="transmembrane region" description="Helical" evidence="1">
    <location>
        <begin position="270"/>
        <end position="288"/>
    </location>
</feature>
<dbReference type="PhylomeDB" id="A0A0G4F9D7"/>
<sequence>MTMKLVIVSVCALLVWGASAQQTYQLDEAFFTDVQPSADTHSQSVRFSFRPLSHADPTGVKSGGPTQKKEWSLSTYPSPFLDPTSCNRGEAAEAGETTWLCDPDGWLTDDEANDVDTRLLKFRQETQHACGSLGKTFYQLAIALMAKLPYSLAKDKKRAKHDERTELNTYANSFAEKLLVTYGIGHKQCHDGILLLYSVQDHMAVVRWREGLEPYINEAAKFTIERDIERAIHLNGDNLKDGLLEAIELIEHRLPTKHHAPGGSSHTMDILLIVLFLALVGACVAYALHQMQQALYDEGVAVYGEDHAKELATPLQAVTQQTEAIAKTLSDTLTGLIAQE</sequence>
<evidence type="ECO:0000313" key="4">
    <source>
        <dbReference type="Proteomes" id="UP000041254"/>
    </source>
</evidence>
<evidence type="ECO:0000256" key="2">
    <source>
        <dbReference type="SAM" id="SignalP"/>
    </source>
</evidence>
<gene>
    <name evidence="3" type="ORF">Vbra_21246</name>
</gene>
<keyword evidence="1" id="KW-0812">Transmembrane</keyword>
<evidence type="ECO:0000313" key="3">
    <source>
        <dbReference type="EMBL" id="CEM08980.1"/>
    </source>
</evidence>
<keyword evidence="1" id="KW-1133">Transmembrane helix</keyword>